<protein>
    <submittedName>
        <fullName evidence="15">Lariat debranching enzyme</fullName>
    </submittedName>
</protein>
<evidence type="ECO:0000256" key="2">
    <source>
        <dbReference type="ARBA" id="ARBA00001947"/>
    </source>
</evidence>
<evidence type="ECO:0000313" key="16">
    <source>
        <dbReference type="Proteomes" id="UP000605846"/>
    </source>
</evidence>
<dbReference type="SUPFAM" id="SSF56300">
    <property type="entry name" value="Metallo-dependent phosphatases"/>
    <property type="match status" value="1"/>
</dbReference>
<evidence type="ECO:0000256" key="13">
    <source>
        <dbReference type="SAM" id="MobiDB-lite"/>
    </source>
</evidence>
<comment type="cofactor">
    <cofactor evidence="3">
        <name>Fe(2+)</name>
        <dbReference type="ChEBI" id="CHEBI:29033"/>
    </cofactor>
</comment>
<evidence type="ECO:0000256" key="11">
    <source>
        <dbReference type="ARBA" id="ARBA00023211"/>
    </source>
</evidence>
<dbReference type="PANTHER" id="PTHR12849">
    <property type="entry name" value="RNA LARIAT DEBRANCHING ENZYME"/>
    <property type="match status" value="1"/>
</dbReference>
<keyword evidence="12" id="KW-0539">Nucleus</keyword>
<dbReference type="FunFam" id="3.60.21.10:FF:000035">
    <property type="entry name" value="Lariat debranching enzyme"/>
    <property type="match status" value="1"/>
</dbReference>
<dbReference type="SUPFAM" id="SSF52047">
    <property type="entry name" value="RNI-like"/>
    <property type="match status" value="1"/>
</dbReference>
<evidence type="ECO:0000256" key="8">
    <source>
        <dbReference type="ARBA" id="ARBA00022801"/>
    </source>
</evidence>
<dbReference type="GO" id="GO:0005634">
    <property type="term" value="C:nucleus"/>
    <property type="evidence" value="ECO:0007669"/>
    <property type="project" value="UniProtKB-SubCell"/>
</dbReference>
<dbReference type="AlphaFoldDB" id="A0A8H7BR44"/>
<dbReference type="Gene3D" id="3.60.21.10">
    <property type="match status" value="1"/>
</dbReference>
<dbReference type="EMBL" id="JABAYA010000092">
    <property type="protein sequence ID" value="KAF7725647.1"/>
    <property type="molecule type" value="Genomic_DNA"/>
</dbReference>
<keyword evidence="9" id="KW-0862">Zinc</keyword>
<dbReference type="Proteomes" id="UP000605846">
    <property type="component" value="Unassembled WGS sequence"/>
</dbReference>
<dbReference type="OrthoDB" id="407609at2759"/>
<dbReference type="InterPro" id="IPR001810">
    <property type="entry name" value="F-box_dom"/>
</dbReference>
<dbReference type="Gene3D" id="3.80.10.10">
    <property type="entry name" value="Ribonuclease Inhibitor"/>
    <property type="match status" value="1"/>
</dbReference>
<keyword evidence="8" id="KW-0378">Hydrolase</keyword>
<accession>A0A8H7BR44</accession>
<evidence type="ECO:0000256" key="6">
    <source>
        <dbReference type="ARBA" id="ARBA00022664"/>
    </source>
</evidence>
<dbReference type="GO" id="GO:0046872">
    <property type="term" value="F:metal ion binding"/>
    <property type="evidence" value="ECO:0007669"/>
    <property type="project" value="UniProtKB-KW"/>
</dbReference>
<evidence type="ECO:0000256" key="12">
    <source>
        <dbReference type="ARBA" id="ARBA00023242"/>
    </source>
</evidence>
<dbReference type="Pfam" id="PF05011">
    <property type="entry name" value="DBR1"/>
    <property type="match status" value="1"/>
</dbReference>
<dbReference type="SMART" id="SM01124">
    <property type="entry name" value="DBR1"/>
    <property type="match status" value="1"/>
</dbReference>
<evidence type="ECO:0000256" key="4">
    <source>
        <dbReference type="ARBA" id="ARBA00004123"/>
    </source>
</evidence>
<keyword evidence="10" id="KW-0408">Iron</keyword>
<comment type="cofactor">
    <cofactor evidence="1">
        <name>Mn(2+)</name>
        <dbReference type="ChEBI" id="CHEBI:29035"/>
    </cofactor>
</comment>
<dbReference type="SUPFAM" id="SSF81383">
    <property type="entry name" value="F-box domain"/>
    <property type="match status" value="1"/>
</dbReference>
<dbReference type="GO" id="GO:0008419">
    <property type="term" value="F:RNA lariat debranching enzyme activity"/>
    <property type="evidence" value="ECO:0007669"/>
    <property type="project" value="UniProtKB-ARBA"/>
</dbReference>
<feature type="domain" description="F-box" evidence="14">
    <location>
        <begin position="1"/>
        <end position="44"/>
    </location>
</feature>
<dbReference type="InterPro" id="IPR007708">
    <property type="entry name" value="DBR1_C"/>
</dbReference>
<feature type="compositionally biased region" description="Basic and acidic residues" evidence="13">
    <location>
        <begin position="1079"/>
        <end position="1096"/>
    </location>
</feature>
<feature type="region of interest" description="Disordered" evidence="13">
    <location>
        <begin position="874"/>
        <end position="894"/>
    </location>
</feature>
<dbReference type="InterPro" id="IPR032675">
    <property type="entry name" value="LRR_dom_sf"/>
</dbReference>
<comment type="cofactor">
    <cofactor evidence="2">
        <name>Zn(2+)</name>
        <dbReference type="ChEBI" id="CHEBI:29105"/>
    </cofactor>
</comment>
<dbReference type="GO" id="GO:0000398">
    <property type="term" value="P:mRNA splicing, via spliceosome"/>
    <property type="evidence" value="ECO:0007669"/>
    <property type="project" value="TreeGrafter"/>
</dbReference>
<evidence type="ECO:0000256" key="5">
    <source>
        <dbReference type="ARBA" id="ARBA00006045"/>
    </source>
</evidence>
<evidence type="ECO:0000256" key="10">
    <source>
        <dbReference type="ARBA" id="ARBA00023004"/>
    </source>
</evidence>
<proteinExistence type="inferred from homology"/>
<dbReference type="Pfam" id="PF12937">
    <property type="entry name" value="F-box-like"/>
    <property type="match status" value="1"/>
</dbReference>
<feature type="compositionally biased region" description="Basic and acidic residues" evidence="13">
    <location>
        <begin position="885"/>
        <end position="894"/>
    </location>
</feature>
<evidence type="ECO:0000256" key="3">
    <source>
        <dbReference type="ARBA" id="ARBA00001954"/>
    </source>
</evidence>
<feature type="region of interest" description="Disordered" evidence="13">
    <location>
        <begin position="1003"/>
        <end position="1023"/>
    </location>
</feature>
<comment type="caution">
    <text evidence="15">The sequence shown here is derived from an EMBL/GenBank/DDBJ whole genome shotgun (WGS) entry which is preliminary data.</text>
</comment>
<evidence type="ECO:0000256" key="1">
    <source>
        <dbReference type="ARBA" id="ARBA00001936"/>
    </source>
</evidence>
<keyword evidence="6" id="KW-0507">mRNA processing</keyword>
<organism evidence="15 16">
    <name type="scientific">Apophysomyces ossiformis</name>
    <dbReference type="NCBI Taxonomy" id="679940"/>
    <lineage>
        <taxon>Eukaryota</taxon>
        <taxon>Fungi</taxon>
        <taxon>Fungi incertae sedis</taxon>
        <taxon>Mucoromycota</taxon>
        <taxon>Mucoromycotina</taxon>
        <taxon>Mucoromycetes</taxon>
        <taxon>Mucorales</taxon>
        <taxon>Mucorineae</taxon>
        <taxon>Mucoraceae</taxon>
        <taxon>Apophysomyces</taxon>
    </lineage>
</organism>
<sequence length="1102" mass="126478">MFNDLPVEILLNIASRLPRSKLRILVAVCRSWNTMLTCELYRSIVLHSDEQCQRLADTLTSIAPDKHLDHFIYDLKLAYLFDEGVDDNFSGRNYERRKRNLDFLQSWQGWRNLQRISFKYCVTSVESLPVTFLQDRLTYLQVGFGPAKRWMDVISEIRSLEKLDMLYQGLDDPYPDVTYACLEKMLNRLSNLRELSLADLCIADALPERIAPCHTLRKLNLGHIQGEMCVLYFAKKCTYLDALEIRMFDGDPESENFRTDALVQACQQIKELVITPASGYRWLVDKLELASIPLTNLLVESSGMRSPIRMREENDNLAWLLRKVDHFHRSITKLSIGHTEDADLINALNRIRACQFLANLELSSNIFTYEVDTILNELSNLCRLSLEGIRITISEAKHSTVHHQLREFQITAHRIHDDLPWYLSQHCPNLTYLGWHFVENTAHPCTIAYLGAKLEHLEINSNSRCMYEIFPMNEEERHRNRNKQYQRSTAIEETIGGTLLYGNRSGYGYQPVRRLDPARVNAYFDGGYDGEYTALVAPLATDENEEKSEDDQDSEDFPRMCQEPAKPLVVISIEMIGSISLAFAFKDPPLNVSKTKTSNEGCCHGQLDDIYGSIKLLEKRENCKIDLVLICGDFQAVRNTTDLRCMAVPQKYRQLGTFWKYYAGKVKAPYPTIFIGGNHEASNYLWELYHGGWVCENIYYLGHAGVVNYKGVRIGGLSGIFKAGDYWKGHYERPPYIYSELRTAYHVREYDVTKLLQIQKPIDIFLSHDWPLGIERFGDLPMLLRKKPFFLQEVKSNTLGSPPNEKLLTKLQPAMWFSAHLHVKYAAVVDHEKWKKQHYSEEVQRVLRQPSAPVPEAEPTINPDEIAIDMSDSETECSGKPSVSPKEEVMEKVDEHKPNDLKYKSIPPKITRFLSLDKCLPRRDFLQVIDIPTSNDDEGFYYDLEWLAITRAMQPYLSVEHNPAILPNEEDLQSSVAQELIYLETQQEMGDLDLKIPQNFVITASPHDPSQQNAGQKHSADAQPITNPQTVAFCQLLGIEDIVNKPVQKVPSQQGRRETGLNHFPVADVSPKVRSLDTVSDKSDDMSPEKRQRMADTEQQTV</sequence>
<evidence type="ECO:0000256" key="9">
    <source>
        <dbReference type="ARBA" id="ARBA00022833"/>
    </source>
</evidence>
<dbReference type="InterPro" id="IPR041816">
    <property type="entry name" value="Dbr1_N"/>
</dbReference>
<dbReference type="PANTHER" id="PTHR12849:SF0">
    <property type="entry name" value="LARIAT DEBRANCHING ENZYME"/>
    <property type="match status" value="1"/>
</dbReference>
<evidence type="ECO:0000313" key="15">
    <source>
        <dbReference type="EMBL" id="KAF7725647.1"/>
    </source>
</evidence>
<dbReference type="InterPro" id="IPR004843">
    <property type="entry name" value="Calcineurin-like_PHP"/>
</dbReference>
<dbReference type="Gene3D" id="1.20.1280.50">
    <property type="match status" value="1"/>
</dbReference>
<dbReference type="PROSITE" id="PS50181">
    <property type="entry name" value="FBOX"/>
    <property type="match status" value="1"/>
</dbReference>
<dbReference type="InterPro" id="IPR029052">
    <property type="entry name" value="Metallo-depent_PP-like"/>
</dbReference>
<keyword evidence="7" id="KW-0479">Metal-binding</keyword>
<dbReference type="InterPro" id="IPR036047">
    <property type="entry name" value="F-box-like_dom_sf"/>
</dbReference>
<dbReference type="CDD" id="cd00844">
    <property type="entry name" value="MPP_Dbr1_N"/>
    <property type="match status" value="1"/>
</dbReference>
<name>A0A8H7BR44_9FUNG</name>
<keyword evidence="11" id="KW-0464">Manganese</keyword>
<dbReference type="Pfam" id="PF00149">
    <property type="entry name" value="Metallophos"/>
    <property type="match status" value="1"/>
</dbReference>
<evidence type="ECO:0000259" key="14">
    <source>
        <dbReference type="PROSITE" id="PS50181"/>
    </source>
</evidence>
<evidence type="ECO:0000256" key="7">
    <source>
        <dbReference type="ARBA" id="ARBA00022723"/>
    </source>
</evidence>
<gene>
    <name evidence="15" type="primary">DBR1</name>
    <name evidence="15" type="ORF">EC973_009454</name>
</gene>
<feature type="region of interest" description="Disordered" evidence="13">
    <location>
        <begin position="1048"/>
        <end position="1102"/>
    </location>
</feature>
<comment type="subcellular location">
    <subcellularLocation>
        <location evidence="4">Nucleus</location>
    </subcellularLocation>
</comment>
<reference evidence="15" key="1">
    <citation type="submission" date="2020-01" db="EMBL/GenBank/DDBJ databases">
        <title>Genome Sequencing of Three Apophysomyces-Like Fungal Strains Confirms a Novel Fungal Genus in the Mucoromycota with divergent Burkholderia-like Endosymbiotic Bacteria.</title>
        <authorList>
            <person name="Stajich J.E."/>
            <person name="Macias A.M."/>
            <person name="Carter-House D."/>
            <person name="Lovett B."/>
            <person name="Kasson L.R."/>
            <person name="Berry K."/>
            <person name="Grigoriev I."/>
            <person name="Chang Y."/>
            <person name="Spatafora J."/>
            <person name="Kasson M.T."/>
        </authorList>
    </citation>
    <scope>NUCLEOTIDE SEQUENCE</scope>
    <source>
        <strain evidence="15">NRRL A-21654</strain>
    </source>
</reference>
<keyword evidence="16" id="KW-1185">Reference proteome</keyword>
<comment type="similarity">
    <text evidence="5">Belongs to the lariat debranching enzyme family.</text>
</comment>